<accession>A0A8H3VXC8</accession>
<dbReference type="PANTHER" id="PTHR42040">
    <property type="entry name" value="INNER KINETOCHORE SUBUNIT FTA4"/>
    <property type="match status" value="1"/>
</dbReference>
<sequence length="249" mass="27722">MSSTQAAPPTVIAQKQSFLATQTRLLSQPIQPSRTWLAANDSSESPLSDALIEHVVTRLNNNIVQHSRRAYPHQASRHVAEQIDSLYLSHPTTVQEDEPSDGLSLSLDLTDDAAVKSLPATWPSDGDVTTYPMEARRYHDQFKRLKSLAQQRQQVRDRVERLGRMKAVLNPFHSDGSGVGVQENLVTRDGEVEKEMERMRVLLARVGGRVSLLPDSTESGSLFREDNSLVVEPVVTGEKRKLDDLLGSF</sequence>
<evidence type="ECO:0000313" key="2">
    <source>
        <dbReference type="Proteomes" id="UP000434172"/>
    </source>
</evidence>
<name>A0A8H3VXC8_9PEZI</name>
<dbReference type="OrthoDB" id="21214at2759"/>
<dbReference type="PANTHER" id="PTHR42040:SF1">
    <property type="entry name" value="INNER KINETOCHORE SUBUNIT FTA4"/>
    <property type="match status" value="1"/>
</dbReference>
<gene>
    <name evidence="1" type="ORF">GQ607_016101</name>
</gene>
<evidence type="ECO:0008006" key="3">
    <source>
        <dbReference type="Google" id="ProtNLM"/>
    </source>
</evidence>
<organism evidence="1 2">
    <name type="scientific">Colletotrichum asianum</name>
    <dbReference type="NCBI Taxonomy" id="702518"/>
    <lineage>
        <taxon>Eukaryota</taxon>
        <taxon>Fungi</taxon>
        <taxon>Dikarya</taxon>
        <taxon>Ascomycota</taxon>
        <taxon>Pezizomycotina</taxon>
        <taxon>Sordariomycetes</taxon>
        <taxon>Hypocreomycetidae</taxon>
        <taxon>Glomerellales</taxon>
        <taxon>Glomerellaceae</taxon>
        <taxon>Colletotrichum</taxon>
        <taxon>Colletotrichum gloeosporioides species complex</taxon>
    </lineage>
</organism>
<proteinExistence type="predicted"/>
<dbReference type="Pfam" id="PF13093">
    <property type="entry name" value="FTA4"/>
    <property type="match status" value="1"/>
</dbReference>
<comment type="caution">
    <text evidence="1">The sequence shown here is derived from an EMBL/GenBank/DDBJ whole genome shotgun (WGS) entry which is preliminary data.</text>
</comment>
<dbReference type="GO" id="GO:0031511">
    <property type="term" value="C:Mis6-Sim4 complex"/>
    <property type="evidence" value="ECO:0007669"/>
    <property type="project" value="InterPro"/>
</dbReference>
<keyword evidence="2" id="KW-1185">Reference proteome</keyword>
<dbReference type="EMBL" id="WOWK01000151">
    <property type="protein sequence ID" value="KAF0316684.1"/>
    <property type="molecule type" value="Genomic_DNA"/>
</dbReference>
<dbReference type="InterPro" id="IPR025207">
    <property type="entry name" value="Sim4_Fta4"/>
</dbReference>
<dbReference type="Proteomes" id="UP000434172">
    <property type="component" value="Unassembled WGS sequence"/>
</dbReference>
<dbReference type="AlphaFoldDB" id="A0A8H3VXC8"/>
<protein>
    <recommendedName>
        <fullName evidence="3">Kinetochore protein fta4</fullName>
    </recommendedName>
</protein>
<evidence type="ECO:0000313" key="1">
    <source>
        <dbReference type="EMBL" id="KAF0316684.1"/>
    </source>
</evidence>
<reference evidence="1 2" key="1">
    <citation type="submission" date="2019-12" db="EMBL/GenBank/DDBJ databases">
        <title>A genome sequence resource for the geographically widespread anthracnose pathogen Colletotrichum asianum.</title>
        <authorList>
            <person name="Meng Y."/>
        </authorList>
    </citation>
    <scope>NUCLEOTIDE SEQUENCE [LARGE SCALE GENOMIC DNA]</scope>
    <source>
        <strain evidence="1 2">ICMP 18580</strain>
    </source>
</reference>